<evidence type="ECO:0000313" key="3">
    <source>
        <dbReference type="EMBL" id="KAK8038652.1"/>
    </source>
</evidence>
<keyword evidence="1" id="KW-1133">Transmembrane helix</keyword>
<feature type="transmembrane region" description="Helical" evidence="1">
    <location>
        <begin position="57"/>
        <end position="77"/>
    </location>
</feature>
<sequence length="225" mass="25181">MSRRPQTWLFFSLSFLSAGLAVFQIPPVSKTEGFLTLALFPTLLLLAAGIVFQRAPVLRVPIIILFVSTTFALALPIDGYRRVALALSSGGYGRVAVPKDFLSVMFPSMTQFLTWALLITECREPAWQLETLATTMGGYAAGRIVLIAVSGWQMVRCDVLDQHCSDNEWWYFWTEECRTGYLSAVFALEVVVLLAWGVYKWNTDRRQRRGLADGLESEPAMGITE</sequence>
<dbReference type="Proteomes" id="UP001444661">
    <property type="component" value="Unassembled WGS sequence"/>
</dbReference>
<reference evidence="3 4" key="1">
    <citation type="submission" date="2023-01" db="EMBL/GenBank/DDBJ databases">
        <title>Analysis of 21 Apiospora genomes using comparative genomics revels a genus with tremendous synthesis potential of carbohydrate active enzymes and secondary metabolites.</title>
        <authorList>
            <person name="Sorensen T."/>
        </authorList>
    </citation>
    <scope>NUCLEOTIDE SEQUENCE [LARGE SCALE GENOMIC DNA]</scope>
    <source>
        <strain evidence="3 4">CBS 33761</strain>
    </source>
</reference>
<evidence type="ECO:0000313" key="4">
    <source>
        <dbReference type="Proteomes" id="UP001444661"/>
    </source>
</evidence>
<keyword evidence="2" id="KW-0732">Signal</keyword>
<feature type="transmembrane region" description="Helical" evidence="1">
    <location>
        <begin position="180"/>
        <end position="199"/>
    </location>
</feature>
<evidence type="ECO:0000256" key="1">
    <source>
        <dbReference type="SAM" id="Phobius"/>
    </source>
</evidence>
<keyword evidence="4" id="KW-1185">Reference proteome</keyword>
<keyword evidence="1" id="KW-0472">Membrane</keyword>
<feature type="transmembrane region" description="Helical" evidence="1">
    <location>
        <begin position="33"/>
        <end position="52"/>
    </location>
</feature>
<feature type="chain" id="PRO_5045083073" evidence="2">
    <location>
        <begin position="22"/>
        <end position="225"/>
    </location>
</feature>
<evidence type="ECO:0000256" key="2">
    <source>
        <dbReference type="SAM" id="SignalP"/>
    </source>
</evidence>
<gene>
    <name evidence="3" type="ORF">PG993_007063</name>
</gene>
<feature type="signal peptide" evidence="2">
    <location>
        <begin position="1"/>
        <end position="21"/>
    </location>
</feature>
<accession>A0ABR1SWH3</accession>
<comment type="caution">
    <text evidence="3">The sequence shown here is derived from an EMBL/GenBank/DDBJ whole genome shotgun (WGS) entry which is preliminary data.</text>
</comment>
<organism evidence="3 4">
    <name type="scientific">Apiospora rasikravindrae</name>
    <dbReference type="NCBI Taxonomy" id="990691"/>
    <lineage>
        <taxon>Eukaryota</taxon>
        <taxon>Fungi</taxon>
        <taxon>Dikarya</taxon>
        <taxon>Ascomycota</taxon>
        <taxon>Pezizomycotina</taxon>
        <taxon>Sordariomycetes</taxon>
        <taxon>Xylariomycetidae</taxon>
        <taxon>Amphisphaeriales</taxon>
        <taxon>Apiosporaceae</taxon>
        <taxon>Apiospora</taxon>
    </lineage>
</organism>
<name>A0ABR1SWH3_9PEZI</name>
<dbReference type="EMBL" id="JAQQWK010000006">
    <property type="protein sequence ID" value="KAK8038652.1"/>
    <property type="molecule type" value="Genomic_DNA"/>
</dbReference>
<protein>
    <submittedName>
        <fullName evidence="3">Uncharacterized protein</fullName>
    </submittedName>
</protein>
<keyword evidence="1" id="KW-0812">Transmembrane</keyword>
<proteinExistence type="predicted"/>